<evidence type="ECO:0000256" key="1">
    <source>
        <dbReference type="ARBA" id="ARBA00004470"/>
    </source>
</evidence>
<evidence type="ECO:0000313" key="7">
    <source>
        <dbReference type="EMBL" id="KAF4394706.1"/>
    </source>
</evidence>
<dbReference type="InterPro" id="IPR003959">
    <property type="entry name" value="ATPase_AAA_core"/>
</dbReference>
<dbReference type="PANTHER" id="PTHR32429:SF11">
    <property type="entry name" value="RIBULOSE BISPHOSPHATE CARBOXYLASE_OXYGENASE ACTIVASE, CHLOROPLASTIC"/>
    <property type="match status" value="1"/>
</dbReference>
<organism evidence="7 8">
    <name type="scientific">Cannabis sativa</name>
    <name type="common">Hemp</name>
    <name type="synonym">Marijuana</name>
    <dbReference type="NCBI Taxonomy" id="3483"/>
    <lineage>
        <taxon>Eukaryota</taxon>
        <taxon>Viridiplantae</taxon>
        <taxon>Streptophyta</taxon>
        <taxon>Embryophyta</taxon>
        <taxon>Tracheophyta</taxon>
        <taxon>Spermatophyta</taxon>
        <taxon>Magnoliopsida</taxon>
        <taxon>eudicotyledons</taxon>
        <taxon>Gunneridae</taxon>
        <taxon>Pentapetalae</taxon>
        <taxon>rosids</taxon>
        <taxon>fabids</taxon>
        <taxon>Rosales</taxon>
        <taxon>Cannabaceae</taxon>
        <taxon>Cannabis</taxon>
    </lineage>
</organism>
<dbReference type="GO" id="GO:0005524">
    <property type="term" value="F:ATP binding"/>
    <property type="evidence" value="ECO:0007669"/>
    <property type="project" value="UniProtKB-UniRule"/>
</dbReference>
<evidence type="ECO:0000256" key="4">
    <source>
        <dbReference type="RuleBase" id="RU369045"/>
    </source>
</evidence>
<evidence type="ECO:0000313" key="8">
    <source>
        <dbReference type="Proteomes" id="UP000525078"/>
    </source>
</evidence>
<evidence type="ECO:0000256" key="2">
    <source>
        <dbReference type="ARBA" id="ARBA00025556"/>
    </source>
</evidence>
<dbReference type="PANTHER" id="PTHR32429">
    <property type="match status" value="1"/>
</dbReference>
<evidence type="ECO:0000256" key="5">
    <source>
        <dbReference type="SAM" id="MobiDB-lite"/>
    </source>
</evidence>
<keyword evidence="4" id="KW-0067">ATP-binding</keyword>
<comment type="function">
    <text evidence="2 4">Activation of RuBisCO (ribulose-1,5-bisphosphate carboxylase/oxygenase; EC 4.1.1.39) involves the ATP-dependent carboxylation of the epsilon-amino group of lysine leading to a carbamate structure.</text>
</comment>
<feature type="region of interest" description="Disordered" evidence="5">
    <location>
        <begin position="33"/>
        <end position="61"/>
    </location>
</feature>
<reference evidence="7 8" key="1">
    <citation type="journal article" date="2020" name="bioRxiv">
        <title>Sequence and annotation of 42 cannabis genomes reveals extensive copy number variation in cannabinoid synthesis and pathogen resistance genes.</title>
        <authorList>
            <person name="Mckernan K.J."/>
            <person name="Helbert Y."/>
            <person name="Kane L.T."/>
            <person name="Ebling H."/>
            <person name="Zhang L."/>
            <person name="Liu B."/>
            <person name="Eaton Z."/>
            <person name="Mclaughlin S."/>
            <person name="Kingan S."/>
            <person name="Baybayan P."/>
            <person name="Concepcion G."/>
            <person name="Jordan M."/>
            <person name="Riva A."/>
            <person name="Barbazuk W."/>
            <person name="Harkins T."/>
        </authorList>
    </citation>
    <scope>NUCLEOTIDE SEQUENCE [LARGE SCALE GENOMIC DNA]</scope>
    <source>
        <strain evidence="8">cv. Jamaican Lion 4</strain>
        <tissue evidence="7">Leaf</tissue>
    </source>
</reference>
<dbReference type="Pfam" id="PF00004">
    <property type="entry name" value="AAA"/>
    <property type="match status" value="1"/>
</dbReference>
<dbReference type="Proteomes" id="UP000525078">
    <property type="component" value="Unassembled WGS sequence"/>
</dbReference>
<dbReference type="GO" id="GO:0046863">
    <property type="term" value="F:ribulose-1,5-bisphosphate carboxylase/oxygenase activator activity"/>
    <property type="evidence" value="ECO:0007669"/>
    <property type="project" value="UniProtKB-UniRule"/>
</dbReference>
<keyword evidence="4" id="KW-0934">Plastid</keyword>
<feature type="domain" description="ATPase AAA-type core" evidence="6">
    <location>
        <begin position="126"/>
        <end position="178"/>
    </location>
</feature>
<protein>
    <recommendedName>
        <fullName evidence="4">Ribulose bisphosphate carboxylase/oxygenase activase, chloroplastic</fullName>
        <shortName evidence="4">RA</shortName>
        <shortName evidence="4">RuBisCO activase</shortName>
    </recommendedName>
</protein>
<dbReference type="Gene3D" id="3.40.50.300">
    <property type="entry name" value="P-loop containing nucleotide triphosphate hydrolases"/>
    <property type="match status" value="1"/>
</dbReference>
<dbReference type="SUPFAM" id="SSF52540">
    <property type="entry name" value="P-loop containing nucleoside triphosphate hydrolases"/>
    <property type="match status" value="1"/>
</dbReference>
<evidence type="ECO:0000259" key="6">
    <source>
        <dbReference type="Pfam" id="PF00004"/>
    </source>
</evidence>
<dbReference type="GO" id="GO:0016887">
    <property type="term" value="F:ATP hydrolysis activity"/>
    <property type="evidence" value="ECO:0007669"/>
    <property type="project" value="UniProtKB-UniRule"/>
</dbReference>
<keyword evidence="4" id="KW-0150">Chloroplast</keyword>
<keyword evidence="4" id="KW-0547">Nucleotide-binding</keyword>
<comment type="caution">
    <text evidence="7">The sequence shown here is derived from an EMBL/GenBank/DDBJ whole genome shotgun (WGS) entry which is preliminary data.</text>
</comment>
<sequence length="198" mass="21667">MASMALCSSSPTFSFFPNSSTLPNTNKLSSFSLSCAPNSPPAAEDDAPKKKRLSKQSSWESKDSQGQDYLYRLGKEADNMNIAVGARSGVIDDLFAGNFLGRDLCHITKNYLAHILKTKVPLILGIWGGKGQGKSFQTELIFQAMGVEPVIMSAGELESERAGEPGKLIRERYRAASQVVQNQVRSFTTFTTPYVYVL</sequence>
<proteinExistence type="inferred from homology"/>
<gene>
    <name evidence="7" type="ORF">F8388_015612</name>
</gene>
<dbReference type="InterPro" id="IPR044960">
    <property type="entry name" value="RCA-like"/>
</dbReference>
<comment type="subcellular location">
    <subcellularLocation>
        <location evidence="1 4">Plastid</location>
        <location evidence="1 4">Chloroplast stroma</location>
    </subcellularLocation>
</comment>
<evidence type="ECO:0000256" key="3">
    <source>
        <dbReference type="ARBA" id="ARBA00025781"/>
    </source>
</evidence>
<dbReference type="InterPro" id="IPR027417">
    <property type="entry name" value="P-loop_NTPase"/>
</dbReference>
<dbReference type="EMBL" id="JAATIP010000009">
    <property type="protein sequence ID" value="KAF4394706.1"/>
    <property type="molecule type" value="Genomic_DNA"/>
</dbReference>
<name>A0A7J6HHE2_CANSA</name>
<dbReference type="AlphaFoldDB" id="A0A7J6HHE2"/>
<comment type="similarity">
    <text evidence="3 4">Belongs to the RuBisCO activase family.</text>
</comment>
<dbReference type="GO" id="GO:0009570">
    <property type="term" value="C:chloroplast stroma"/>
    <property type="evidence" value="ECO:0007669"/>
    <property type="project" value="UniProtKB-SubCell"/>
</dbReference>
<accession>A0A7J6HHE2</accession>